<comment type="caution">
    <text evidence="1">The sequence shown here is derived from an EMBL/GenBank/DDBJ whole genome shotgun (WGS) entry which is preliminary data.</text>
</comment>
<proteinExistence type="predicted"/>
<reference evidence="1 2" key="1">
    <citation type="submission" date="2017-12" db="EMBL/GenBank/DDBJ databases">
        <authorList>
            <person name="Pombert J.-F."/>
            <person name="Haag K.L."/>
            <person name="Ebert D."/>
        </authorList>
    </citation>
    <scope>NUCLEOTIDE SEQUENCE [LARGE SCALE GENOMIC DNA]</scope>
    <source>
        <strain evidence="1">IL-BN-2</strain>
    </source>
</reference>
<dbReference type="Proteomes" id="UP000293045">
    <property type="component" value="Unassembled WGS sequence"/>
</dbReference>
<accession>A0A4Q9KXI2</accession>
<dbReference type="AlphaFoldDB" id="A0A4Q9KXI2"/>
<dbReference type="EMBL" id="PIXR01001954">
    <property type="protein sequence ID" value="TBT99623.1"/>
    <property type="molecule type" value="Genomic_DNA"/>
</dbReference>
<protein>
    <submittedName>
        <fullName evidence="1">Uncharacterized protein</fullName>
    </submittedName>
</protein>
<sequence length="115" mass="13049">MTKKGKIIGFLECAQPENCLQKSYLKVSYEEISYIDKKIKDQNLFSQHISFTSLRLGILQQIKGYASSGLSLSEQTPLDRTLAKIRQHRIPSKVLNYTPVGKEMCEDLRLAGSIK</sequence>
<evidence type="ECO:0000313" key="2">
    <source>
        <dbReference type="Proteomes" id="UP000293045"/>
    </source>
</evidence>
<name>A0A4Q9KXI2_9MICR</name>
<gene>
    <name evidence="1" type="ORF">CWI39_1954p0010</name>
</gene>
<dbReference type="VEuPathDB" id="MicrosporidiaDB:CWI39_1954p0010"/>
<organism evidence="1 2">
    <name type="scientific">Hamiltosporidium magnivora</name>
    <dbReference type="NCBI Taxonomy" id="148818"/>
    <lineage>
        <taxon>Eukaryota</taxon>
        <taxon>Fungi</taxon>
        <taxon>Fungi incertae sedis</taxon>
        <taxon>Microsporidia</taxon>
        <taxon>Dubosqiidae</taxon>
        <taxon>Hamiltosporidium</taxon>
    </lineage>
</organism>
<evidence type="ECO:0000313" key="1">
    <source>
        <dbReference type="EMBL" id="TBT99623.1"/>
    </source>
</evidence>